<dbReference type="Pfam" id="PF00072">
    <property type="entry name" value="Response_reg"/>
    <property type="match status" value="1"/>
</dbReference>
<dbReference type="EMBL" id="CAWUPB010000913">
    <property type="protein sequence ID" value="CAK7329791.1"/>
    <property type="molecule type" value="Genomic_DNA"/>
</dbReference>
<evidence type="ECO:0000256" key="2">
    <source>
        <dbReference type="SAM" id="MobiDB-lite"/>
    </source>
</evidence>
<feature type="region of interest" description="Disordered" evidence="2">
    <location>
        <begin position="197"/>
        <end position="273"/>
    </location>
</feature>
<feature type="domain" description="Response regulatory" evidence="3">
    <location>
        <begin position="31"/>
        <end position="146"/>
    </location>
</feature>
<proteinExistence type="predicted"/>
<dbReference type="InterPro" id="IPR052048">
    <property type="entry name" value="ST_Response_Regulator"/>
</dbReference>
<keyword evidence="5" id="KW-1185">Reference proteome</keyword>
<dbReference type="InterPro" id="IPR001789">
    <property type="entry name" value="Sig_transdc_resp-reg_receiver"/>
</dbReference>
<accession>A0AAV1R7R4</accession>
<name>A0AAV1R7R4_9ROSI</name>
<dbReference type="Gene3D" id="3.40.50.2300">
    <property type="match status" value="1"/>
</dbReference>
<dbReference type="CDD" id="cd17546">
    <property type="entry name" value="REC_hyHK_CKI1_RcsC-like"/>
    <property type="match status" value="1"/>
</dbReference>
<comment type="caution">
    <text evidence="4">The sequence shown here is derived from an EMBL/GenBank/DDBJ whole genome shotgun (WGS) entry which is preliminary data.</text>
</comment>
<feature type="modified residue" description="4-aspartylphosphate" evidence="1">
    <location>
        <position position="81"/>
    </location>
</feature>
<dbReference type="GO" id="GO:0000160">
    <property type="term" value="P:phosphorelay signal transduction system"/>
    <property type="evidence" value="ECO:0007669"/>
    <property type="project" value="InterPro"/>
</dbReference>
<dbReference type="PROSITE" id="PS50110">
    <property type="entry name" value="RESPONSE_REGULATORY"/>
    <property type="match status" value="1"/>
</dbReference>
<organism evidence="4 5">
    <name type="scientific">Dovyalis caffra</name>
    <dbReference type="NCBI Taxonomy" id="77055"/>
    <lineage>
        <taxon>Eukaryota</taxon>
        <taxon>Viridiplantae</taxon>
        <taxon>Streptophyta</taxon>
        <taxon>Embryophyta</taxon>
        <taxon>Tracheophyta</taxon>
        <taxon>Spermatophyta</taxon>
        <taxon>Magnoliopsida</taxon>
        <taxon>eudicotyledons</taxon>
        <taxon>Gunneridae</taxon>
        <taxon>Pentapetalae</taxon>
        <taxon>rosids</taxon>
        <taxon>fabids</taxon>
        <taxon>Malpighiales</taxon>
        <taxon>Salicaceae</taxon>
        <taxon>Flacourtieae</taxon>
        <taxon>Dovyalis</taxon>
    </lineage>
</organism>
<evidence type="ECO:0000256" key="1">
    <source>
        <dbReference type="PROSITE-ProRule" id="PRU00169"/>
    </source>
</evidence>
<dbReference type="PANTHER" id="PTHR43228:SF12">
    <property type="entry name" value="TWO-COMPONENT RESPONSE REGULATOR 24"/>
    <property type="match status" value="1"/>
</dbReference>
<protein>
    <recommendedName>
        <fullName evidence="3">Response regulatory domain-containing protein</fullName>
    </recommendedName>
</protein>
<gene>
    <name evidence="4" type="ORF">DCAF_LOCUS7550</name>
</gene>
<reference evidence="4 5" key="1">
    <citation type="submission" date="2024-01" db="EMBL/GenBank/DDBJ databases">
        <authorList>
            <person name="Waweru B."/>
        </authorList>
    </citation>
    <scope>NUCLEOTIDE SEQUENCE [LARGE SCALE GENOMIC DNA]</scope>
</reference>
<keyword evidence="1" id="KW-0597">Phosphoprotein</keyword>
<evidence type="ECO:0000313" key="5">
    <source>
        <dbReference type="Proteomes" id="UP001314170"/>
    </source>
</evidence>
<feature type="compositionally biased region" description="Gly residues" evidence="2">
    <location>
        <begin position="236"/>
        <end position="273"/>
    </location>
</feature>
<dbReference type="Proteomes" id="UP001314170">
    <property type="component" value="Unassembled WGS sequence"/>
</dbReference>
<dbReference type="AlphaFoldDB" id="A0AAV1R7R4"/>
<evidence type="ECO:0000313" key="4">
    <source>
        <dbReference type="EMBL" id="CAK7329791.1"/>
    </source>
</evidence>
<feature type="compositionally biased region" description="Polar residues" evidence="2">
    <location>
        <begin position="197"/>
        <end position="214"/>
    </location>
</feature>
<dbReference type="PANTHER" id="PTHR43228">
    <property type="entry name" value="TWO-COMPONENT RESPONSE REGULATOR"/>
    <property type="match status" value="1"/>
</dbReference>
<dbReference type="SMART" id="SM00448">
    <property type="entry name" value="REC"/>
    <property type="match status" value="1"/>
</dbReference>
<evidence type="ECO:0000259" key="3">
    <source>
        <dbReference type="PROSITE" id="PS50110"/>
    </source>
</evidence>
<sequence length="273" mass="29482">MTGCSVLNNQSYKRKETATSNIGGSMGTQITALVVDDDRITQTIHCKLLNKLGIENQVATNGKEVVDLHCSGKRFDLIVMDRDMPIMNGIEATRKLCIMGISSMIIGMSSRSLEQETKDFVEAGLDDYQEKPLTSAKVISILHKHYAHRWRWPPLIFESPKAIKLLFVEKGKHLTSSFRRTLSHAFQDMKLLITSIPTKLRQQSSKENPKDSTGNIGGGGDAYWNPRFGGRTKSSSGGGGRRARGGGDTVVDGGGEKTGGGGDPTGRGGGGGE</sequence>
<dbReference type="SUPFAM" id="SSF52172">
    <property type="entry name" value="CheY-like"/>
    <property type="match status" value="1"/>
</dbReference>
<dbReference type="InterPro" id="IPR011006">
    <property type="entry name" value="CheY-like_superfamily"/>
</dbReference>